<reference evidence="2 3" key="1">
    <citation type="submission" date="2016-10" db="EMBL/GenBank/DDBJ databases">
        <authorList>
            <person name="de Groot N.N."/>
        </authorList>
    </citation>
    <scope>NUCLEOTIDE SEQUENCE [LARGE SCALE GENOMIC DNA]</scope>
    <source>
        <strain evidence="2 3">DSM 44892</strain>
    </source>
</reference>
<organism evidence="2 3">
    <name type="scientific">Rhodococcus triatomae</name>
    <dbReference type="NCBI Taxonomy" id="300028"/>
    <lineage>
        <taxon>Bacteria</taxon>
        <taxon>Bacillati</taxon>
        <taxon>Actinomycetota</taxon>
        <taxon>Actinomycetes</taxon>
        <taxon>Mycobacteriales</taxon>
        <taxon>Nocardiaceae</taxon>
        <taxon>Rhodococcus</taxon>
    </lineage>
</organism>
<dbReference type="AlphaFoldDB" id="A0A1G8JGJ1"/>
<dbReference type="Pfam" id="PF12079">
    <property type="entry name" value="DUF3558"/>
    <property type="match status" value="1"/>
</dbReference>
<dbReference type="Proteomes" id="UP000183263">
    <property type="component" value="Unassembled WGS sequence"/>
</dbReference>
<dbReference type="PROSITE" id="PS51257">
    <property type="entry name" value="PROKAR_LIPOPROTEIN"/>
    <property type="match status" value="1"/>
</dbReference>
<keyword evidence="3" id="KW-1185">Reference proteome</keyword>
<gene>
    <name evidence="2" type="ORF">SAMN05444695_106184</name>
</gene>
<sequence>MTGRRSGVRVAGALALAAVAVASCGRSVEGTPVAEGAYAGNPEQFTDLLQECNAVAEDQIAETVGADAIERGFLGAICRWDAIGVNGTVKVTFHWFETGTLDTERETAEQLGYEVENATVQGRRAVLLRPPADPGSCGIALGSPSVGVVGWWVQYGGGAADPCAAAMKLADLTVDLSS</sequence>
<dbReference type="InterPro" id="IPR024520">
    <property type="entry name" value="DUF3558"/>
</dbReference>
<dbReference type="OrthoDB" id="4761308at2"/>
<evidence type="ECO:0000313" key="2">
    <source>
        <dbReference type="EMBL" id="SDI30399.1"/>
    </source>
</evidence>
<protein>
    <recommendedName>
        <fullName evidence="4">DUF3558 domain-containing protein</fullName>
    </recommendedName>
</protein>
<keyword evidence="1" id="KW-0732">Signal</keyword>
<feature type="signal peptide" evidence="1">
    <location>
        <begin position="1"/>
        <end position="22"/>
    </location>
</feature>
<proteinExistence type="predicted"/>
<evidence type="ECO:0000256" key="1">
    <source>
        <dbReference type="SAM" id="SignalP"/>
    </source>
</evidence>
<accession>A0A1G8JGJ1</accession>
<evidence type="ECO:0008006" key="4">
    <source>
        <dbReference type="Google" id="ProtNLM"/>
    </source>
</evidence>
<evidence type="ECO:0000313" key="3">
    <source>
        <dbReference type="Proteomes" id="UP000183263"/>
    </source>
</evidence>
<name>A0A1G8JGJ1_9NOCA</name>
<dbReference type="RefSeq" id="WP_072738345.1">
    <property type="nucleotide sequence ID" value="NZ_CP048813.1"/>
</dbReference>
<feature type="chain" id="PRO_5038959026" description="DUF3558 domain-containing protein" evidence="1">
    <location>
        <begin position="23"/>
        <end position="178"/>
    </location>
</feature>
<dbReference type="EMBL" id="FNDN01000006">
    <property type="protein sequence ID" value="SDI30399.1"/>
    <property type="molecule type" value="Genomic_DNA"/>
</dbReference>